<protein>
    <submittedName>
        <fullName evidence="3">Uncharacterized protein</fullName>
    </submittedName>
</protein>
<evidence type="ECO:0000313" key="3">
    <source>
        <dbReference type="EMBL" id="GAA0507726.1"/>
    </source>
</evidence>
<feature type="compositionally biased region" description="Low complexity" evidence="1">
    <location>
        <begin position="133"/>
        <end position="153"/>
    </location>
</feature>
<keyword evidence="2" id="KW-0812">Transmembrane</keyword>
<dbReference type="Proteomes" id="UP001500220">
    <property type="component" value="Unassembled WGS sequence"/>
</dbReference>
<reference evidence="3 4" key="1">
    <citation type="journal article" date="2019" name="Int. J. Syst. Evol. Microbiol.">
        <title>The Global Catalogue of Microorganisms (GCM) 10K type strain sequencing project: providing services to taxonomists for standard genome sequencing and annotation.</title>
        <authorList>
            <consortium name="The Broad Institute Genomics Platform"/>
            <consortium name="The Broad Institute Genome Sequencing Center for Infectious Disease"/>
            <person name="Wu L."/>
            <person name="Ma J."/>
        </authorList>
    </citation>
    <scope>NUCLEOTIDE SEQUENCE [LARGE SCALE GENOMIC DNA]</scope>
    <source>
        <strain evidence="3 4">JCM 10664</strain>
    </source>
</reference>
<keyword evidence="2" id="KW-1133">Transmembrane helix</keyword>
<keyword evidence="2" id="KW-0472">Membrane</keyword>
<comment type="caution">
    <text evidence="3">The sequence shown here is derived from an EMBL/GenBank/DDBJ whole genome shotgun (WGS) entry which is preliminary data.</text>
</comment>
<feature type="region of interest" description="Disordered" evidence="1">
    <location>
        <begin position="125"/>
        <end position="270"/>
    </location>
</feature>
<name>A0ABN1BXQ8_9PSEU</name>
<feature type="region of interest" description="Disordered" evidence="1">
    <location>
        <begin position="46"/>
        <end position="74"/>
    </location>
</feature>
<evidence type="ECO:0000256" key="1">
    <source>
        <dbReference type="SAM" id="MobiDB-lite"/>
    </source>
</evidence>
<feature type="compositionally biased region" description="Low complexity" evidence="1">
    <location>
        <begin position="236"/>
        <end position="248"/>
    </location>
</feature>
<feature type="transmembrane region" description="Helical" evidence="2">
    <location>
        <begin position="20"/>
        <end position="38"/>
    </location>
</feature>
<evidence type="ECO:0000256" key="2">
    <source>
        <dbReference type="SAM" id="Phobius"/>
    </source>
</evidence>
<accession>A0ABN1BXQ8</accession>
<evidence type="ECO:0000313" key="4">
    <source>
        <dbReference type="Proteomes" id="UP001500220"/>
    </source>
</evidence>
<gene>
    <name evidence="3" type="ORF">GCM10009545_07230</name>
</gene>
<dbReference type="EMBL" id="BAAAHC010000003">
    <property type="protein sequence ID" value="GAA0507726.1"/>
    <property type="molecule type" value="Genomic_DNA"/>
</dbReference>
<dbReference type="RefSeq" id="WP_346072103.1">
    <property type="nucleotide sequence ID" value="NZ_BAAAHC010000003.1"/>
</dbReference>
<organism evidence="3 4">
    <name type="scientific">Saccharopolyspora thermophila</name>
    <dbReference type="NCBI Taxonomy" id="89367"/>
    <lineage>
        <taxon>Bacteria</taxon>
        <taxon>Bacillati</taxon>
        <taxon>Actinomycetota</taxon>
        <taxon>Actinomycetes</taxon>
        <taxon>Pseudonocardiales</taxon>
        <taxon>Pseudonocardiaceae</taxon>
        <taxon>Saccharopolyspora</taxon>
    </lineage>
</organism>
<keyword evidence="4" id="KW-1185">Reference proteome</keyword>
<proteinExistence type="predicted"/>
<feature type="compositionally biased region" description="Pro residues" evidence="1">
    <location>
        <begin position="195"/>
        <end position="204"/>
    </location>
</feature>
<feature type="compositionally biased region" description="Low complexity" evidence="1">
    <location>
        <begin position="46"/>
        <end position="64"/>
    </location>
</feature>
<sequence length="270" mass="26740">MARGDDRTEAARPWRLLTRALVVVGATVAGTSAAWLLGTGLPADAADSRPAAADSAEQPAAPEPADARTGPANFSLGGLDPLGLVRSDAQRLLDAAQPVTGVLRDSSAEIHQVAHGALTTTSAGANSLSESVDSGLSELGEPLLSGASSSAAPDAPPPQQSPVLDARPAPPVPQLSAPTRSAEQSESTPEQRTPEPAPELPGVPPLFHLPAPTGAPGCGGAADGPLHGTTALGCHPAAPVAAPALRSAPTHDTADALTGVPEPQPGTTPD</sequence>
<feature type="compositionally biased region" description="Polar residues" evidence="1">
    <location>
        <begin position="176"/>
        <end position="191"/>
    </location>
</feature>